<organism evidence="2 3">
    <name type="scientific">Enterococcus lemanii</name>
    <dbReference type="NCBI Taxonomy" id="1159752"/>
    <lineage>
        <taxon>Bacteria</taxon>
        <taxon>Bacillati</taxon>
        <taxon>Bacillota</taxon>
        <taxon>Bacilli</taxon>
        <taxon>Lactobacillales</taxon>
        <taxon>Enterococcaceae</taxon>
        <taxon>Enterococcus</taxon>
    </lineage>
</organism>
<keyword evidence="1" id="KW-1133">Transmembrane helix</keyword>
<gene>
    <name evidence="2" type="ORF">ACFO5I_06485</name>
</gene>
<feature type="transmembrane region" description="Helical" evidence="1">
    <location>
        <begin position="167"/>
        <end position="200"/>
    </location>
</feature>
<sequence>MQESLKTKKFVYTAILLAIMFMLYLTPLGFLQIGPFAITTMHIPVIVGSIILGYKRGAFLGLVFGLLSVYRSTVLITPTSFVFSPFIPAPGSEHGSLWALVVAILPRILVGITPALVIAFFPKTNLKRTVGYGLAGLVGSLTNTIFVLGLMGTIFGQQLGYESLQAVVLLIGGVIASNGIVEMLVAMFVTASLANVFLIVDKRLVNPTAL</sequence>
<dbReference type="Gene3D" id="1.10.1760.20">
    <property type="match status" value="1"/>
</dbReference>
<proteinExistence type="predicted"/>
<dbReference type="Proteomes" id="UP001595969">
    <property type="component" value="Unassembled WGS sequence"/>
</dbReference>
<dbReference type="Pfam" id="PF12822">
    <property type="entry name" value="ECF_trnsprt"/>
    <property type="match status" value="1"/>
</dbReference>
<keyword evidence="1" id="KW-0812">Transmembrane</keyword>
<comment type="caution">
    <text evidence="2">The sequence shown here is derived from an EMBL/GenBank/DDBJ whole genome shotgun (WGS) entry which is preliminary data.</text>
</comment>
<dbReference type="InterPro" id="IPR024529">
    <property type="entry name" value="ECF_trnsprt_substrate-spec"/>
</dbReference>
<keyword evidence="1" id="KW-0472">Membrane</keyword>
<name>A0ABV9MX35_9ENTE</name>
<keyword evidence="3" id="KW-1185">Reference proteome</keyword>
<feature type="transmembrane region" description="Helical" evidence="1">
    <location>
        <begin position="33"/>
        <end position="52"/>
    </location>
</feature>
<evidence type="ECO:0000256" key="1">
    <source>
        <dbReference type="SAM" id="Phobius"/>
    </source>
</evidence>
<reference evidence="3" key="1">
    <citation type="journal article" date="2019" name="Int. J. Syst. Evol. Microbiol.">
        <title>The Global Catalogue of Microorganisms (GCM) 10K type strain sequencing project: providing services to taxonomists for standard genome sequencing and annotation.</title>
        <authorList>
            <consortium name="The Broad Institute Genomics Platform"/>
            <consortium name="The Broad Institute Genome Sequencing Center for Infectious Disease"/>
            <person name="Wu L."/>
            <person name="Ma J."/>
        </authorList>
    </citation>
    <scope>NUCLEOTIDE SEQUENCE [LARGE SCALE GENOMIC DNA]</scope>
    <source>
        <strain evidence="3">CGMCC 1.19032</strain>
    </source>
</reference>
<feature type="transmembrane region" description="Helical" evidence="1">
    <location>
        <begin position="97"/>
        <end position="121"/>
    </location>
</feature>
<accession>A0ABV9MX35</accession>
<protein>
    <submittedName>
        <fullName evidence="2">ECF transporter S component</fullName>
    </submittedName>
</protein>
<feature type="transmembrane region" description="Helical" evidence="1">
    <location>
        <begin position="133"/>
        <end position="155"/>
    </location>
</feature>
<dbReference type="RefSeq" id="WP_204654423.1">
    <property type="nucleotide sequence ID" value="NZ_JAFBFD010000027.1"/>
</dbReference>
<evidence type="ECO:0000313" key="3">
    <source>
        <dbReference type="Proteomes" id="UP001595969"/>
    </source>
</evidence>
<feature type="transmembrane region" description="Helical" evidence="1">
    <location>
        <begin position="10"/>
        <end position="27"/>
    </location>
</feature>
<evidence type="ECO:0000313" key="2">
    <source>
        <dbReference type="EMBL" id="MFC4719375.1"/>
    </source>
</evidence>
<dbReference type="EMBL" id="JBHSGS010000036">
    <property type="protein sequence ID" value="MFC4719375.1"/>
    <property type="molecule type" value="Genomic_DNA"/>
</dbReference>